<name>A0ACB7SC92_HYAAI</name>
<evidence type="ECO:0000313" key="1">
    <source>
        <dbReference type="EMBL" id="KAH6932333.1"/>
    </source>
</evidence>
<evidence type="ECO:0000313" key="2">
    <source>
        <dbReference type="Proteomes" id="UP000821845"/>
    </source>
</evidence>
<accession>A0ACB7SC92</accession>
<dbReference type="Proteomes" id="UP000821845">
    <property type="component" value="Chromosome 4"/>
</dbReference>
<protein>
    <submittedName>
        <fullName evidence="1">Uncharacterized protein</fullName>
    </submittedName>
</protein>
<gene>
    <name evidence="1" type="ORF">HPB50_004856</name>
</gene>
<comment type="caution">
    <text evidence="1">The sequence shown here is derived from an EMBL/GenBank/DDBJ whole genome shotgun (WGS) entry which is preliminary data.</text>
</comment>
<sequence>MGVYWRRERPEYAAALSQIPAIFLRGLAAMAYRERDQATAARTARRARDPVTDRNHGRQRAIDVLPGPVLDPIPEEPDCDASVPTSNDSLRQPSGGHQPELVSTTVSRCQDSNETTLAIANDSPRELGSDDESEQAANDAELARAPSRANDADLAGAPTRPSRAVKSCEALKKSWCTVLGVLVLCFILGYEIYRSSCAFEEARRGVDRSVNQCYWSNLANFSLPYTSDNMDVFSSRGSNGTFLNQAIIEDLLFGSMDRGGEEPLKPLFVVSAGSAGSFGRVLAAMFFSDVTMWIFMLLLLLCIWSNLPRAAFGSELWIVDRSGNAVRVQWSEVCMLVARLLVLVAVLEWLIFTMVFSRQKPRRHGSVIFV</sequence>
<keyword evidence="2" id="KW-1185">Reference proteome</keyword>
<reference evidence="1" key="1">
    <citation type="submission" date="2020-05" db="EMBL/GenBank/DDBJ databases">
        <title>Large-scale comparative analyses of tick genomes elucidate their genetic diversity and vector capacities.</title>
        <authorList>
            <person name="Jia N."/>
            <person name="Wang J."/>
            <person name="Shi W."/>
            <person name="Du L."/>
            <person name="Sun Y."/>
            <person name="Zhan W."/>
            <person name="Jiang J."/>
            <person name="Wang Q."/>
            <person name="Zhang B."/>
            <person name="Ji P."/>
            <person name="Sakyi L.B."/>
            <person name="Cui X."/>
            <person name="Yuan T."/>
            <person name="Jiang B."/>
            <person name="Yang W."/>
            <person name="Lam T.T.-Y."/>
            <person name="Chang Q."/>
            <person name="Ding S."/>
            <person name="Wang X."/>
            <person name="Zhu J."/>
            <person name="Ruan X."/>
            <person name="Zhao L."/>
            <person name="Wei J."/>
            <person name="Que T."/>
            <person name="Du C."/>
            <person name="Cheng J."/>
            <person name="Dai P."/>
            <person name="Han X."/>
            <person name="Huang E."/>
            <person name="Gao Y."/>
            <person name="Liu J."/>
            <person name="Shao H."/>
            <person name="Ye R."/>
            <person name="Li L."/>
            <person name="Wei W."/>
            <person name="Wang X."/>
            <person name="Wang C."/>
            <person name="Yang T."/>
            <person name="Huo Q."/>
            <person name="Li W."/>
            <person name="Guo W."/>
            <person name="Chen H."/>
            <person name="Zhou L."/>
            <person name="Ni X."/>
            <person name="Tian J."/>
            <person name="Zhou Y."/>
            <person name="Sheng Y."/>
            <person name="Liu T."/>
            <person name="Pan Y."/>
            <person name="Xia L."/>
            <person name="Li J."/>
            <person name="Zhao F."/>
            <person name="Cao W."/>
        </authorList>
    </citation>
    <scope>NUCLEOTIDE SEQUENCE</scope>
    <source>
        <strain evidence="1">Hyas-2018</strain>
    </source>
</reference>
<dbReference type="EMBL" id="CM023484">
    <property type="protein sequence ID" value="KAH6932333.1"/>
    <property type="molecule type" value="Genomic_DNA"/>
</dbReference>
<proteinExistence type="predicted"/>
<organism evidence="1 2">
    <name type="scientific">Hyalomma asiaticum</name>
    <name type="common">Tick</name>
    <dbReference type="NCBI Taxonomy" id="266040"/>
    <lineage>
        <taxon>Eukaryota</taxon>
        <taxon>Metazoa</taxon>
        <taxon>Ecdysozoa</taxon>
        <taxon>Arthropoda</taxon>
        <taxon>Chelicerata</taxon>
        <taxon>Arachnida</taxon>
        <taxon>Acari</taxon>
        <taxon>Parasitiformes</taxon>
        <taxon>Ixodida</taxon>
        <taxon>Ixodoidea</taxon>
        <taxon>Ixodidae</taxon>
        <taxon>Hyalomminae</taxon>
        <taxon>Hyalomma</taxon>
    </lineage>
</organism>